<evidence type="ECO:0000313" key="2">
    <source>
        <dbReference type="Proteomes" id="UP000814033"/>
    </source>
</evidence>
<evidence type="ECO:0000313" key="1">
    <source>
        <dbReference type="EMBL" id="KAI0044858.1"/>
    </source>
</evidence>
<keyword evidence="2" id="KW-1185">Reference proteome</keyword>
<comment type="caution">
    <text evidence="1">The sequence shown here is derived from an EMBL/GenBank/DDBJ whole genome shotgun (WGS) entry which is preliminary data.</text>
</comment>
<dbReference type="EMBL" id="MU275969">
    <property type="protein sequence ID" value="KAI0044858.1"/>
    <property type="molecule type" value="Genomic_DNA"/>
</dbReference>
<proteinExistence type="predicted"/>
<protein>
    <submittedName>
        <fullName evidence="1">Caffeine resistance protein 5</fullName>
    </submittedName>
</protein>
<dbReference type="Proteomes" id="UP000814033">
    <property type="component" value="Unassembled WGS sequence"/>
</dbReference>
<reference evidence="1" key="1">
    <citation type="submission" date="2021-02" db="EMBL/GenBank/DDBJ databases">
        <authorList>
            <consortium name="DOE Joint Genome Institute"/>
            <person name="Ahrendt S."/>
            <person name="Looney B.P."/>
            <person name="Miyauchi S."/>
            <person name="Morin E."/>
            <person name="Drula E."/>
            <person name="Courty P.E."/>
            <person name="Chicoki N."/>
            <person name="Fauchery L."/>
            <person name="Kohler A."/>
            <person name="Kuo A."/>
            <person name="Labutti K."/>
            <person name="Pangilinan J."/>
            <person name="Lipzen A."/>
            <person name="Riley R."/>
            <person name="Andreopoulos W."/>
            <person name="He G."/>
            <person name="Johnson J."/>
            <person name="Barry K.W."/>
            <person name="Grigoriev I.V."/>
            <person name="Nagy L."/>
            <person name="Hibbett D."/>
            <person name="Henrissat B."/>
            <person name="Matheny P.B."/>
            <person name="Labbe J."/>
            <person name="Martin F."/>
        </authorList>
    </citation>
    <scope>NUCLEOTIDE SEQUENCE</scope>
    <source>
        <strain evidence="1">FP105234-sp</strain>
    </source>
</reference>
<accession>A0ACB8RMX6</accession>
<gene>
    <name evidence="1" type="ORF">FA95DRAFT_1561765</name>
</gene>
<reference evidence="1" key="2">
    <citation type="journal article" date="2022" name="New Phytol.">
        <title>Evolutionary transition to the ectomycorrhizal habit in the genomes of a hyperdiverse lineage of mushroom-forming fungi.</title>
        <authorList>
            <person name="Looney B."/>
            <person name="Miyauchi S."/>
            <person name="Morin E."/>
            <person name="Drula E."/>
            <person name="Courty P.E."/>
            <person name="Kohler A."/>
            <person name="Kuo A."/>
            <person name="LaButti K."/>
            <person name="Pangilinan J."/>
            <person name="Lipzen A."/>
            <person name="Riley R."/>
            <person name="Andreopoulos W."/>
            <person name="He G."/>
            <person name="Johnson J."/>
            <person name="Nolan M."/>
            <person name="Tritt A."/>
            <person name="Barry K.W."/>
            <person name="Grigoriev I.V."/>
            <person name="Nagy L.G."/>
            <person name="Hibbett D."/>
            <person name="Henrissat B."/>
            <person name="Matheny P.B."/>
            <person name="Labbe J."/>
            <person name="Martin F.M."/>
        </authorList>
    </citation>
    <scope>NUCLEOTIDE SEQUENCE</scope>
    <source>
        <strain evidence="1">FP105234-sp</strain>
    </source>
</reference>
<organism evidence="1 2">
    <name type="scientific">Auriscalpium vulgare</name>
    <dbReference type="NCBI Taxonomy" id="40419"/>
    <lineage>
        <taxon>Eukaryota</taxon>
        <taxon>Fungi</taxon>
        <taxon>Dikarya</taxon>
        <taxon>Basidiomycota</taxon>
        <taxon>Agaricomycotina</taxon>
        <taxon>Agaricomycetes</taxon>
        <taxon>Russulales</taxon>
        <taxon>Auriscalpiaceae</taxon>
        <taxon>Auriscalpium</taxon>
    </lineage>
</organism>
<sequence>MTGIFHDTIIAYGLRFAFGSKAYPYPEEKDPSLWPQMLHPEKDPEARPQETLQADTRNPARFSSDDQRPPSRHSSHTRVSVNDRKAEATGTGDGEKTKDGVAVDVDPERADSDTILVDWYGPDDPENPQNWTSGKKLWVLFLTCLWTFTMYIGSSIFTAGVISVTQDFGVSQVAATLGLTLFVLGYGTGPMLLAPLSEIPQFGRMPIYIMSCALFTVLQVPTALATNFGMLLAFRFITGFVGSPILATGGATIADMYAPKKRAYGIGVWGLFAVSAPVMGPLVGGFAVHAHGWRWTIWELLWLSGFTLVVLVLFYPETSASNILYRRARRLRARTHNSLVKAQSEIDAAHMTIGAVATVALVRPFTLNFTEPIVLLMNLYISLIYALLYCWFESFPIVFQGIYGFREQLVGLSFLGILVGCILVIPPFFAYLYYYQEPRYNENGDIQPELHMRATIVGAFFIPICLFWFGWSSRESVPWIVPVIGSALFPIGGVLLFNSIFNYLTDSYPMYAASVLAGNDLMRSSFGAGFPLFAGAMYRNLGVGWASTLLGLLSCLFIPMPILLYKYGRRIRLASKRARHDI</sequence>
<name>A0ACB8RMX6_9AGAM</name>